<evidence type="ECO:0000256" key="1">
    <source>
        <dbReference type="SAM" id="MobiDB-lite"/>
    </source>
</evidence>
<dbReference type="Proteomes" id="UP000653076">
    <property type="component" value="Unassembled WGS sequence"/>
</dbReference>
<feature type="region of interest" description="Disordered" evidence="1">
    <location>
        <begin position="58"/>
        <end position="83"/>
    </location>
</feature>
<comment type="caution">
    <text evidence="2">The sequence shown here is derived from an EMBL/GenBank/DDBJ whole genome shotgun (WGS) entry which is preliminary data.</text>
</comment>
<sequence length="83" mass="9293">MIINTASAPLISYYQEAGFGLVRRRLGVATLHYPTGDKRTAAPWWVCPPHPAEVVPLNRRPEPAASTSLPPFKLNMVPRREEQ</sequence>
<dbReference type="EMBL" id="BOPC01000085">
    <property type="protein sequence ID" value="GIJ29817.1"/>
    <property type="molecule type" value="Genomic_DNA"/>
</dbReference>
<evidence type="ECO:0000313" key="2">
    <source>
        <dbReference type="EMBL" id="GIJ29817.1"/>
    </source>
</evidence>
<keyword evidence="3" id="KW-1185">Reference proteome</keyword>
<evidence type="ECO:0008006" key="4">
    <source>
        <dbReference type="Google" id="ProtNLM"/>
    </source>
</evidence>
<proteinExistence type="predicted"/>
<organism evidence="2 3">
    <name type="scientific">Micromonospora qiuiae</name>
    <dbReference type="NCBI Taxonomy" id="502268"/>
    <lineage>
        <taxon>Bacteria</taxon>
        <taxon>Bacillati</taxon>
        <taxon>Actinomycetota</taxon>
        <taxon>Actinomycetes</taxon>
        <taxon>Micromonosporales</taxon>
        <taxon>Micromonosporaceae</taxon>
        <taxon>Micromonospora</taxon>
    </lineage>
</organism>
<reference evidence="2 3" key="1">
    <citation type="submission" date="2021-01" db="EMBL/GenBank/DDBJ databases">
        <title>Whole genome shotgun sequence of Verrucosispora qiuiae NBRC 106684.</title>
        <authorList>
            <person name="Komaki H."/>
            <person name="Tamura T."/>
        </authorList>
    </citation>
    <scope>NUCLEOTIDE SEQUENCE [LARGE SCALE GENOMIC DNA]</scope>
    <source>
        <strain evidence="2 3">NBRC 106684</strain>
    </source>
</reference>
<gene>
    <name evidence="2" type="ORF">Vqi01_49790</name>
</gene>
<name>A0ABQ4JJT5_9ACTN</name>
<evidence type="ECO:0000313" key="3">
    <source>
        <dbReference type="Proteomes" id="UP000653076"/>
    </source>
</evidence>
<protein>
    <recommendedName>
        <fullName evidence="4">N-acetyltransferase domain-containing protein</fullName>
    </recommendedName>
</protein>
<accession>A0ABQ4JJT5</accession>